<dbReference type="EMBL" id="JACCHT010000002">
    <property type="protein sequence ID" value="NYT27947.1"/>
    <property type="molecule type" value="Genomic_DNA"/>
</dbReference>
<evidence type="ECO:0000313" key="1">
    <source>
        <dbReference type="EMBL" id="NYT27947.1"/>
    </source>
</evidence>
<dbReference type="PANTHER" id="PTHR35810:SF1">
    <property type="entry name" value="CYTOPLASMIC PROTEIN"/>
    <property type="match status" value="1"/>
</dbReference>
<sequence length="102" mass="11811">MIIHIYAKVSVNIFDKDQSVISRHIKNILADREVDEKSNMQKMHIANSDKPVTYYSLDIILAVGYRVNQGLLVLFGFYNKVVLIISQKLPHKRERKLNCVNP</sequence>
<evidence type="ECO:0000313" key="2">
    <source>
        <dbReference type="Proteomes" id="UP000568751"/>
    </source>
</evidence>
<proteinExistence type="predicted"/>
<gene>
    <name evidence="1" type="ORF">H0A76_08650</name>
</gene>
<comment type="caution">
    <text evidence="1">The sequence shown here is derived from an EMBL/GenBank/DDBJ whole genome shotgun (WGS) entry which is preliminary data.</text>
</comment>
<dbReference type="PANTHER" id="PTHR35810">
    <property type="entry name" value="CYTOPLASMIC PROTEIN-RELATED"/>
    <property type="match status" value="1"/>
</dbReference>
<protein>
    <submittedName>
        <fullName evidence="1">Uncharacterized protein</fullName>
    </submittedName>
</protein>
<organism evidence="1 2">
    <name type="scientific">Candidatus Thiodubiliella endoseptemdiera</name>
    <dbReference type="NCBI Taxonomy" id="2738886"/>
    <lineage>
        <taxon>Bacteria</taxon>
        <taxon>Pseudomonadati</taxon>
        <taxon>Pseudomonadota</taxon>
        <taxon>Gammaproteobacteria</taxon>
        <taxon>Candidatus Pseudothioglobaceae</taxon>
        <taxon>Candidatus Thiodubiliella</taxon>
    </lineage>
</organism>
<dbReference type="AlphaFoldDB" id="A0A853F3H5"/>
<reference evidence="1 2" key="1">
    <citation type="submission" date="2020-05" db="EMBL/GenBank/DDBJ databases">
        <title>Horizontal transmission and recombination maintain forever young bacterial symbiont genomes.</title>
        <authorList>
            <person name="Russell S.L."/>
            <person name="Pepper-Tunick E."/>
            <person name="Svedberg J."/>
            <person name="Byrne A."/>
            <person name="Ruelas Castillo J."/>
            <person name="Vollmers C."/>
            <person name="Beinart R.A."/>
            <person name="Corbett-Detig R."/>
        </authorList>
    </citation>
    <scope>NUCLEOTIDE SEQUENCE [LARGE SCALE GENOMIC DNA]</scope>
    <source>
        <strain evidence="1">455</strain>
    </source>
</reference>
<name>A0A853F3H5_9GAMM</name>
<accession>A0A853F3H5</accession>
<dbReference type="Proteomes" id="UP000568751">
    <property type="component" value="Unassembled WGS sequence"/>
</dbReference>